<dbReference type="AlphaFoldDB" id="A0A3P6RJA0"/>
<feature type="signal peptide" evidence="1">
    <location>
        <begin position="1"/>
        <end position="21"/>
    </location>
</feature>
<reference evidence="2 3" key="1">
    <citation type="submission" date="2018-11" db="EMBL/GenBank/DDBJ databases">
        <authorList>
            <consortium name="Pathogen Informatics"/>
        </authorList>
    </citation>
    <scope>NUCLEOTIDE SEQUENCE [LARGE SCALE GENOMIC DNA]</scope>
</reference>
<evidence type="ECO:0000313" key="3">
    <source>
        <dbReference type="Proteomes" id="UP000271889"/>
    </source>
</evidence>
<keyword evidence="1" id="KW-0732">Signal</keyword>
<keyword evidence="3" id="KW-1185">Reference proteome</keyword>
<evidence type="ECO:0000313" key="2">
    <source>
        <dbReference type="EMBL" id="VDK54770.1"/>
    </source>
</evidence>
<proteinExistence type="predicted"/>
<name>A0A3P6RJA0_CYLGO</name>
<feature type="non-terminal residue" evidence="2">
    <location>
        <position position="185"/>
    </location>
</feature>
<sequence>MASHWPALIQILLLYVTVTSPEQSGNHHVNLKLIDGETRQDAVLREFTKLYNKHRGTNVSVVPIHPAAYEYWGLYDDTRRRRRRQGCATECVMPTIGDGPAGYGGLVSDNMYFEISSDACPILTITCIGGGYAAIEVNTNYEEGSMLAGEFDEVSIATATLSCEQYGWGAPEPDLAIIGNSFICE</sequence>
<dbReference type="Proteomes" id="UP000271889">
    <property type="component" value="Unassembled WGS sequence"/>
</dbReference>
<accession>A0A3P6RJA0</accession>
<organism evidence="2 3">
    <name type="scientific">Cylicostephanus goldi</name>
    <name type="common">Nematode worm</name>
    <dbReference type="NCBI Taxonomy" id="71465"/>
    <lineage>
        <taxon>Eukaryota</taxon>
        <taxon>Metazoa</taxon>
        <taxon>Ecdysozoa</taxon>
        <taxon>Nematoda</taxon>
        <taxon>Chromadorea</taxon>
        <taxon>Rhabditida</taxon>
        <taxon>Rhabditina</taxon>
        <taxon>Rhabditomorpha</taxon>
        <taxon>Strongyloidea</taxon>
        <taxon>Strongylidae</taxon>
        <taxon>Cylicostephanus</taxon>
    </lineage>
</organism>
<dbReference type="OrthoDB" id="5847481at2759"/>
<dbReference type="EMBL" id="UYRV01007591">
    <property type="protein sequence ID" value="VDK54770.1"/>
    <property type="molecule type" value="Genomic_DNA"/>
</dbReference>
<feature type="chain" id="PRO_5018121427" evidence="1">
    <location>
        <begin position="22"/>
        <end position="185"/>
    </location>
</feature>
<evidence type="ECO:0000256" key="1">
    <source>
        <dbReference type="SAM" id="SignalP"/>
    </source>
</evidence>
<protein>
    <submittedName>
        <fullName evidence="2">Uncharacterized protein</fullName>
    </submittedName>
</protein>
<gene>
    <name evidence="2" type="ORF">CGOC_LOCUS3103</name>
</gene>